<accession>A0A7W8KIM8</accession>
<proteinExistence type="predicted"/>
<dbReference type="EMBL" id="JACHFK010000017">
    <property type="protein sequence ID" value="MBB5378896.1"/>
    <property type="molecule type" value="Genomic_DNA"/>
</dbReference>
<dbReference type="AlphaFoldDB" id="A0A7W8KIM8"/>
<dbReference type="Proteomes" id="UP000539473">
    <property type="component" value="Unassembled WGS sequence"/>
</dbReference>
<name>A0A7W8KIM8_9DEIO</name>
<gene>
    <name evidence="1" type="ORF">HNQ07_004403</name>
</gene>
<organism evidence="1 2">
    <name type="scientific">Deinococcus metalli</name>
    <dbReference type="NCBI Taxonomy" id="1141878"/>
    <lineage>
        <taxon>Bacteria</taxon>
        <taxon>Thermotogati</taxon>
        <taxon>Deinococcota</taxon>
        <taxon>Deinococci</taxon>
        <taxon>Deinococcales</taxon>
        <taxon>Deinococcaceae</taxon>
        <taxon>Deinococcus</taxon>
    </lineage>
</organism>
<evidence type="ECO:0000313" key="1">
    <source>
        <dbReference type="EMBL" id="MBB5378896.1"/>
    </source>
</evidence>
<protein>
    <submittedName>
        <fullName evidence="1">Uncharacterized protein</fullName>
    </submittedName>
</protein>
<evidence type="ECO:0000313" key="2">
    <source>
        <dbReference type="Proteomes" id="UP000539473"/>
    </source>
</evidence>
<comment type="caution">
    <text evidence="1">The sequence shown here is derived from an EMBL/GenBank/DDBJ whole genome shotgun (WGS) entry which is preliminary data.</text>
</comment>
<reference evidence="1 2" key="1">
    <citation type="submission" date="2020-08" db="EMBL/GenBank/DDBJ databases">
        <title>Genomic Encyclopedia of Type Strains, Phase IV (KMG-IV): sequencing the most valuable type-strain genomes for metagenomic binning, comparative biology and taxonomic classification.</title>
        <authorList>
            <person name="Goeker M."/>
        </authorList>
    </citation>
    <scope>NUCLEOTIDE SEQUENCE [LARGE SCALE GENOMIC DNA]</scope>
    <source>
        <strain evidence="1 2">DSM 27521</strain>
    </source>
</reference>
<sequence>MSQGLLQLGMWGLHASLAFIDWSGKHHVAKNGEFMGISGLTILCSYEYHPSDLTI</sequence>